<keyword evidence="7" id="KW-1185">Reference proteome</keyword>
<dbReference type="EMBL" id="CP041666">
    <property type="protein sequence ID" value="QDP40602.1"/>
    <property type="molecule type" value="Genomic_DNA"/>
</dbReference>
<dbReference type="KEGG" id="aqt:FN924_10620"/>
<dbReference type="GO" id="GO:0016787">
    <property type="term" value="F:hydrolase activity"/>
    <property type="evidence" value="ECO:0007669"/>
    <property type="project" value="UniProtKB-KW"/>
</dbReference>
<dbReference type="CDD" id="cd06262">
    <property type="entry name" value="metallo-hydrolase-like_MBL-fold"/>
    <property type="match status" value="1"/>
</dbReference>
<feature type="domain" description="Metallo-beta-lactamase" evidence="5">
    <location>
        <begin position="12"/>
        <end position="189"/>
    </location>
</feature>
<evidence type="ECO:0000256" key="2">
    <source>
        <dbReference type="ARBA" id="ARBA00022723"/>
    </source>
</evidence>
<sequence length="206" mass="22855">MHIKTLSLGPLGTNCYVLAKEDKALIVDPGGDARQLLDFLQAHQLKPVAILLTHAHFDHIGAVDEITSKYDINVYLNALEWTWLTDPNKNGSARFIGNEIIIKARPLDLKEGQFTIEGFSFKIVQTPGHSPGSVSIIFQSEKAVFSGDALFQQGIGRTDLFQGNFELLLSSIRNQLFTLEDSFDVYPGHGPSTSIGYEKQHNPFLQ</sequence>
<dbReference type="OrthoDB" id="9802248at2"/>
<evidence type="ECO:0000256" key="4">
    <source>
        <dbReference type="ARBA" id="ARBA00022833"/>
    </source>
</evidence>
<dbReference type="InterPro" id="IPR036866">
    <property type="entry name" value="RibonucZ/Hydroxyglut_hydro"/>
</dbReference>
<proteinExistence type="predicted"/>
<dbReference type="Proteomes" id="UP000315215">
    <property type="component" value="Chromosome"/>
</dbReference>
<keyword evidence="4" id="KW-0862">Zinc</keyword>
<reference evidence="6 7" key="1">
    <citation type="submission" date="2019-07" db="EMBL/GenBank/DDBJ databases">
        <authorList>
            <person name="Li J."/>
        </authorList>
    </citation>
    <scope>NUCLEOTIDE SEQUENCE [LARGE SCALE GENOMIC DNA]</scope>
    <source>
        <strain evidence="6 7">TKL69</strain>
    </source>
</reference>
<evidence type="ECO:0000256" key="3">
    <source>
        <dbReference type="ARBA" id="ARBA00022801"/>
    </source>
</evidence>
<dbReference type="PANTHER" id="PTHR46233:SF3">
    <property type="entry name" value="HYDROXYACYLGLUTATHIONE HYDROLASE GLOC"/>
    <property type="match status" value="1"/>
</dbReference>
<dbReference type="SMART" id="SM00849">
    <property type="entry name" value="Lactamase_B"/>
    <property type="match status" value="1"/>
</dbReference>
<evidence type="ECO:0000259" key="5">
    <source>
        <dbReference type="SMART" id="SM00849"/>
    </source>
</evidence>
<dbReference type="PANTHER" id="PTHR46233">
    <property type="entry name" value="HYDROXYACYLGLUTATHIONE HYDROLASE GLOC"/>
    <property type="match status" value="1"/>
</dbReference>
<name>A0A516KGT1_9BACI</name>
<keyword evidence="2" id="KW-0479">Metal-binding</keyword>
<gene>
    <name evidence="6" type="ORF">FN924_10620</name>
</gene>
<dbReference type="AlphaFoldDB" id="A0A516KGT1"/>
<organism evidence="6 7">
    <name type="scientific">Radiobacillus deserti</name>
    <dbReference type="NCBI Taxonomy" id="2594883"/>
    <lineage>
        <taxon>Bacteria</taxon>
        <taxon>Bacillati</taxon>
        <taxon>Bacillota</taxon>
        <taxon>Bacilli</taxon>
        <taxon>Bacillales</taxon>
        <taxon>Bacillaceae</taxon>
        <taxon>Radiobacillus</taxon>
    </lineage>
</organism>
<evidence type="ECO:0000256" key="1">
    <source>
        <dbReference type="ARBA" id="ARBA00001947"/>
    </source>
</evidence>
<evidence type="ECO:0000313" key="7">
    <source>
        <dbReference type="Proteomes" id="UP000315215"/>
    </source>
</evidence>
<dbReference type="SUPFAM" id="SSF56281">
    <property type="entry name" value="Metallo-hydrolase/oxidoreductase"/>
    <property type="match status" value="1"/>
</dbReference>
<comment type="cofactor">
    <cofactor evidence="1">
        <name>Zn(2+)</name>
        <dbReference type="ChEBI" id="CHEBI:29105"/>
    </cofactor>
</comment>
<evidence type="ECO:0000313" key="6">
    <source>
        <dbReference type="EMBL" id="QDP40602.1"/>
    </source>
</evidence>
<dbReference type="GO" id="GO:0046872">
    <property type="term" value="F:metal ion binding"/>
    <property type="evidence" value="ECO:0007669"/>
    <property type="project" value="UniProtKB-KW"/>
</dbReference>
<dbReference type="Pfam" id="PF00753">
    <property type="entry name" value="Lactamase_B"/>
    <property type="match status" value="1"/>
</dbReference>
<accession>A0A516KGT1</accession>
<dbReference type="RefSeq" id="WP_143894333.1">
    <property type="nucleotide sequence ID" value="NZ_CP041666.1"/>
</dbReference>
<dbReference type="InterPro" id="IPR001279">
    <property type="entry name" value="Metallo-B-lactamas"/>
</dbReference>
<protein>
    <submittedName>
        <fullName evidence="6">MBL fold metallo-hydrolase</fullName>
    </submittedName>
</protein>
<dbReference type="Gene3D" id="3.60.15.10">
    <property type="entry name" value="Ribonuclease Z/Hydroxyacylglutathione hydrolase-like"/>
    <property type="match status" value="1"/>
</dbReference>
<keyword evidence="3 6" id="KW-0378">Hydrolase</keyword>
<dbReference type="InterPro" id="IPR051453">
    <property type="entry name" value="MBL_Glyoxalase_II"/>
</dbReference>